<feature type="compositionally biased region" description="Basic and acidic residues" evidence="1">
    <location>
        <begin position="96"/>
        <end position="116"/>
    </location>
</feature>
<dbReference type="KEGG" id="tdf:H9L22_02430"/>
<feature type="transmembrane region" description="Helical" evidence="2">
    <location>
        <begin position="131"/>
        <end position="152"/>
    </location>
</feature>
<organism evidence="3 4">
    <name type="scientific">Tessaracoccus defluvii</name>
    <dbReference type="NCBI Taxonomy" id="1285901"/>
    <lineage>
        <taxon>Bacteria</taxon>
        <taxon>Bacillati</taxon>
        <taxon>Actinomycetota</taxon>
        <taxon>Actinomycetes</taxon>
        <taxon>Propionibacteriales</taxon>
        <taxon>Propionibacteriaceae</taxon>
        <taxon>Tessaracoccus</taxon>
    </lineage>
</organism>
<protein>
    <submittedName>
        <fullName evidence="3">DUF3043 domain-containing protein</fullName>
    </submittedName>
</protein>
<proteinExistence type="predicted"/>
<dbReference type="RefSeq" id="WP_187721453.1">
    <property type="nucleotide sequence ID" value="NZ_BAABBL010000001.1"/>
</dbReference>
<dbReference type="InterPro" id="IPR021403">
    <property type="entry name" value="DUF3043"/>
</dbReference>
<keyword evidence="2" id="KW-1133">Transmembrane helix</keyword>
<sequence>MGLFRTYERKDPAAAPETSAKDRISELTPKGQKAAAKAEATVGAPAPAPAPTEQETTATAKIQVTRKKEGATRTRRQAEAERMERLHPTLTPKQQRKADSAARRESRLEAMERSERSPERQLVRDFVDTRWTVAEFMMPAMILVMVATMLTINNLTLSTIVASLLWVLLAMTIINIWLMWRSFKKLLAERVPGASTKGLLAYMFNRALMIRRFRQPGPRIKRGDPF</sequence>
<feature type="region of interest" description="Disordered" evidence="1">
    <location>
        <begin position="1"/>
        <end position="116"/>
    </location>
</feature>
<feature type="transmembrane region" description="Helical" evidence="2">
    <location>
        <begin position="158"/>
        <end position="180"/>
    </location>
</feature>
<keyword evidence="2" id="KW-0472">Membrane</keyword>
<evidence type="ECO:0000313" key="4">
    <source>
        <dbReference type="Proteomes" id="UP000516117"/>
    </source>
</evidence>
<dbReference type="Proteomes" id="UP000516117">
    <property type="component" value="Chromosome"/>
</dbReference>
<evidence type="ECO:0000256" key="1">
    <source>
        <dbReference type="SAM" id="MobiDB-lite"/>
    </source>
</evidence>
<evidence type="ECO:0000313" key="3">
    <source>
        <dbReference type="EMBL" id="QNP56343.1"/>
    </source>
</evidence>
<gene>
    <name evidence="3" type="ORF">H9L22_02430</name>
</gene>
<dbReference type="Pfam" id="PF11241">
    <property type="entry name" value="DUF3043"/>
    <property type="match status" value="1"/>
</dbReference>
<name>A0A7H0H727_9ACTN</name>
<keyword evidence="4" id="KW-1185">Reference proteome</keyword>
<evidence type="ECO:0000256" key="2">
    <source>
        <dbReference type="SAM" id="Phobius"/>
    </source>
</evidence>
<feature type="compositionally biased region" description="Basic and acidic residues" evidence="1">
    <location>
        <begin position="1"/>
        <end position="12"/>
    </location>
</feature>
<feature type="compositionally biased region" description="Low complexity" evidence="1">
    <location>
        <begin position="29"/>
        <end position="61"/>
    </location>
</feature>
<keyword evidence="2" id="KW-0812">Transmembrane</keyword>
<reference evidence="3 4" key="1">
    <citation type="submission" date="2020-08" db="EMBL/GenBank/DDBJ databases">
        <title>Genome sequence of Tessaracoccus defluvii JCM 17540T.</title>
        <authorList>
            <person name="Hyun D.-W."/>
            <person name="Bae J.-W."/>
        </authorList>
    </citation>
    <scope>NUCLEOTIDE SEQUENCE [LARGE SCALE GENOMIC DNA]</scope>
    <source>
        <strain evidence="3 4">JCM 17540</strain>
    </source>
</reference>
<dbReference type="EMBL" id="CP060789">
    <property type="protein sequence ID" value="QNP56343.1"/>
    <property type="molecule type" value="Genomic_DNA"/>
</dbReference>
<dbReference type="AlphaFoldDB" id="A0A7H0H727"/>
<feature type="compositionally biased region" description="Basic and acidic residues" evidence="1">
    <location>
        <begin position="66"/>
        <end position="87"/>
    </location>
</feature>
<accession>A0A7H0H727</accession>